<name>A0A6M3Y0B0_9ZZZZ</name>
<reference evidence="1" key="1">
    <citation type="submission" date="2020-03" db="EMBL/GenBank/DDBJ databases">
        <title>The deep terrestrial virosphere.</title>
        <authorList>
            <person name="Holmfeldt K."/>
            <person name="Nilsson E."/>
            <person name="Simone D."/>
            <person name="Lopez-Fernandez M."/>
            <person name="Wu X."/>
            <person name="de Brujin I."/>
            <person name="Lundin D."/>
            <person name="Andersson A."/>
            <person name="Bertilsson S."/>
            <person name="Dopson M."/>
        </authorList>
    </citation>
    <scope>NUCLEOTIDE SEQUENCE</scope>
    <source>
        <strain evidence="1">TM448B03261</strain>
    </source>
</reference>
<dbReference type="AlphaFoldDB" id="A0A6M3Y0B0"/>
<gene>
    <name evidence="1" type="ORF">TM448B03261_0013</name>
</gene>
<evidence type="ECO:0000313" key="1">
    <source>
        <dbReference type="EMBL" id="QJI02474.1"/>
    </source>
</evidence>
<proteinExistence type="predicted"/>
<protein>
    <submittedName>
        <fullName evidence="1">Uncharacterized protein</fullName>
    </submittedName>
</protein>
<sequence length="96" mass="11444">MFGEIWFNKRKGLNILTYLINVIELNKQKEKEERFKELIELIDELDSGNTDWNYVIKTIELLKDFGCGNKTLTEFFSYLEKGCQETEDEIVLEEKK</sequence>
<dbReference type="EMBL" id="MT145004">
    <property type="protein sequence ID" value="QJI02474.1"/>
    <property type="molecule type" value="Genomic_DNA"/>
</dbReference>
<organism evidence="1">
    <name type="scientific">viral metagenome</name>
    <dbReference type="NCBI Taxonomy" id="1070528"/>
    <lineage>
        <taxon>unclassified sequences</taxon>
        <taxon>metagenomes</taxon>
        <taxon>organismal metagenomes</taxon>
    </lineage>
</organism>
<accession>A0A6M3Y0B0</accession>